<protein>
    <submittedName>
        <fullName evidence="4">NAD(P)-dependent dehydrogenase, short-chain alcohol dehydrogenase family</fullName>
    </submittedName>
</protein>
<dbReference type="Proteomes" id="UP000240042">
    <property type="component" value="Unassembled WGS sequence"/>
</dbReference>
<sequence>MNLPFRVDLHDQVVVITGAGGILCSDMAKALALCGAKVAVADKALAAAQQVADEIKALGGNALAVGFDVLEPEEITTARKQILDAWGKIDILVNGAGGNSPRATTTMENFTPEFLTHKTPEDISFFDLKFQDMSWVMNLNLFGTVLPCQVFAEPMVQAQKGNIINISSMNAFTPLTKIPMYSAGKAAVSNFTQWLATYLAPVGIRVNAIAPGFFETAQNYNLLHTQDGSLSARAQKIINGTPMARFGVPQDLIGAILYLASDEASGFVSGVNMPIDGAFSAYSGV</sequence>
<dbReference type="OrthoDB" id="9803333at2"/>
<dbReference type="PRINTS" id="PR00081">
    <property type="entry name" value="GDHRDH"/>
</dbReference>
<keyword evidence="5" id="KW-1185">Reference proteome</keyword>
<evidence type="ECO:0000256" key="3">
    <source>
        <dbReference type="RuleBase" id="RU000363"/>
    </source>
</evidence>
<accession>A0A1I1F7C9</accession>
<dbReference type="NCBIfam" id="NF006132">
    <property type="entry name" value="PRK08277.1"/>
    <property type="match status" value="1"/>
</dbReference>
<comment type="similarity">
    <text evidence="1 3">Belongs to the short-chain dehydrogenases/reductases (SDR) family.</text>
</comment>
<name>A0A1I1F7C9_BREAD</name>
<dbReference type="AlphaFoldDB" id="A0A1I1F7C9"/>
<dbReference type="FunFam" id="3.40.50.720:FF:000240">
    <property type="entry name" value="SDR family oxidoreductase"/>
    <property type="match status" value="1"/>
</dbReference>
<organism evidence="4 5">
    <name type="scientific">Brevinema andersonii</name>
    <dbReference type="NCBI Taxonomy" id="34097"/>
    <lineage>
        <taxon>Bacteria</taxon>
        <taxon>Pseudomonadati</taxon>
        <taxon>Spirochaetota</taxon>
        <taxon>Spirochaetia</taxon>
        <taxon>Brevinematales</taxon>
        <taxon>Brevinemataceae</taxon>
        <taxon>Brevinema</taxon>
    </lineage>
</organism>
<dbReference type="STRING" id="34097.SAMN02745150_01357"/>
<dbReference type="SUPFAM" id="SSF51735">
    <property type="entry name" value="NAD(P)-binding Rossmann-fold domains"/>
    <property type="match status" value="1"/>
</dbReference>
<dbReference type="InterPro" id="IPR036291">
    <property type="entry name" value="NAD(P)-bd_dom_sf"/>
</dbReference>
<evidence type="ECO:0000313" key="4">
    <source>
        <dbReference type="EMBL" id="SFB93000.1"/>
    </source>
</evidence>
<evidence type="ECO:0000256" key="2">
    <source>
        <dbReference type="ARBA" id="ARBA00023002"/>
    </source>
</evidence>
<proteinExistence type="inferred from homology"/>
<dbReference type="RefSeq" id="WP_092319961.1">
    <property type="nucleotide sequence ID" value="NZ_FOKY01000023.1"/>
</dbReference>
<dbReference type="GO" id="GO:0016616">
    <property type="term" value="F:oxidoreductase activity, acting on the CH-OH group of donors, NAD or NADP as acceptor"/>
    <property type="evidence" value="ECO:0007669"/>
    <property type="project" value="TreeGrafter"/>
</dbReference>
<dbReference type="PANTHER" id="PTHR42760:SF115">
    <property type="entry name" value="3-OXOACYL-[ACYL-CARRIER-PROTEIN] REDUCTASE FABG"/>
    <property type="match status" value="1"/>
</dbReference>
<dbReference type="PRINTS" id="PR00080">
    <property type="entry name" value="SDRFAMILY"/>
</dbReference>
<evidence type="ECO:0000256" key="1">
    <source>
        <dbReference type="ARBA" id="ARBA00006484"/>
    </source>
</evidence>
<gene>
    <name evidence="4" type="ORF">SAMN02745150_01357</name>
</gene>
<evidence type="ECO:0000313" key="5">
    <source>
        <dbReference type="Proteomes" id="UP000240042"/>
    </source>
</evidence>
<dbReference type="EMBL" id="FOKY01000023">
    <property type="protein sequence ID" value="SFB93000.1"/>
    <property type="molecule type" value="Genomic_DNA"/>
</dbReference>
<dbReference type="InterPro" id="IPR020904">
    <property type="entry name" value="Sc_DH/Rdtase_CS"/>
</dbReference>
<reference evidence="5" key="1">
    <citation type="submission" date="2016-10" db="EMBL/GenBank/DDBJ databases">
        <authorList>
            <person name="Varghese N."/>
            <person name="Submissions S."/>
        </authorList>
    </citation>
    <scope>NUCLEOTIDE SEQUENCE [LARGE SCALE GENOMIC DNA]</scope>
    <source>
        <strain evidence="5">ATCC 43811</strain>
    </source>
</reference>
<dbReference type="GO" id="GO:0005975">
    <property type="term" value="P:carbohydrate metabolic process"/>
    <property type="evidence" value="ECO:0007669"/>
    <property type="project" value="UniProtKB-ARBA"/>
</dbReference>
<dbReference type="InterPro" id="IPR002347">
    <property type="entry name" value="SDR_fam"/>
</dbReference>
<dbReference type="Gene3D" id="3.40.50.720">
    <property type="entry name" value="NAD(P)-binding Rossmann-like Domain"/>
    <property type="match status" value="1"/>
</dbReference>
<dbReference type="PROSITE" id="PS00061">
    <property type="entry name" value="ADH_SHORT"/>
    <property type="match status" value="1"/>
</dbReference>
<dbReference type="Pfam" id="PF00106">
    <property type="entry name" value="adh_short"/>
    <property type="match status" value="1"/>
</dbReference>
<dbReference type="PANTHER" id="PTHR42760">
    <property type="entry name" value="SHORT-CHAIN DEHYDROGENASES/REDUCTASES FAMILY MEMBER"/>
    <property type="match status" value="1"/>
</dbReference>
<keyword evidence="2" id="KW-0560">Oxidoreductase</keyword>